<evidence type="ECO:0000256" key="2">
    <source>
        <dbReference type="ARBA" id="ARBA00012169"/>
    </source>
</evidence>
<keyword evidence="4" id="KW-0418">Kinase</keyword>
<dbReference type="PROSITE" id="PS50290">
    <property type="entry name" value="PI3_4_KINASE_3"/>
    <property type="match status" value="1"/>
</dbReference>
<comment type="caution">
    <text evidence="6">The sequence shown here is derived from an EMBL/GenBank/DDBJ whole genome shotgun (WGS) entry which is preliminary data.</text>
</comment>
<dbReference type="Proteomes" id="UP000688137">
    <property type="component" value="Unassembled WGS sequence"/>
</dbReference>
<evidence type="ECO:0000313" key="6">
    <source>
        <dbReference type="EMBL" id="CAD8105467.1"/>
    </source>
</evidence>
<organism evidence="6 7">
    <name type="scientific">Paramecium primaurelia</name>
    <dbReference type="NCBI Taxonomy" id="5886"/>
    <lineage>
        <taxon>Eukaryota</taxon>
        <taxon>Sar</taxon>
        <taxon>Alveolata</taxon>
        <taxon>Ciliophora</taxon>
        <taxon>Intramacronucleata</taxon>
        <taxon>Oligohymenophorea</taxon>
        <taxon>Peniculida</taxon>
        <taxon>Parameciidae</taxon>
        <taxon>Paramecium</taxon>
    </lineage>
</organism>
<dbReference type="InterPro" id="IPR000403">
    <property type="entry name" value="PI3/4_kinase_cat_dom"/>
</dbReference>
<dbReference type="GO" id="GO:0048015">
    <property type="term" value="P:phosphatidylinositol-mediated signaling"/>
    <property type="evidence" value="ECO:0007669"/>
    <property type="project" value="TreeGrafter"/>
</dbReference>
<dbReference type="GO" id="GO:0005737">
    <property type="term" value="C:cytoplasm"/>
    <property type="evidence" value="ECO:0007669"/>
    <property type="project" value="TreeGrafter"/>
</dbReference>
<evidence type="ECO:0000313" key="7">
    <source>
        <dbReference type="Proteomes" id="UP000688137"/>
    </source>
</evidence>
<comment type="catalytic activity">
    <reaction evidence="1">
        <text>a 1,2-diacyl-sn-glycero-3-phospho-(1D-myo-inositol) + ATP = a 1,2-diacyl-sn-glycero-3-phospho-(1D-myo-inositol 4-phosphate) + ADP + H(+)</text>
        <dbReference type="Rhea" id="RHEA:19877"/>
        <dbReference type="ChEBI" id="CHEBI:15378"/>
        <dbReference type="ChEBI" id="CHEBI:30616"/>
        <dbReference type="ChEBI" id="CHEBI:57880"/>
        <dbReference type="ChEBI" id="CHEBI:58178"/>
        <dbReference type="ChEBI" id="CHEBI:456216"/>
        <dbReference type="EC" id="2.7.1.67"/>
    </reaction>
</comment>
<dbReference type="GO" id="GO:0046854">
    <property type="term" value="P:phosphatidylinositol phosphate biosynthetic process"/>
    <property type="evidence" value="ECO:0007669"/>
    <property type="project" value="InterPro"/>
</dbReference>
<dbReference type="AlphaFoldDB" id="A0A8S1PPX4"/>
<dbReference type="Pfam" id="PF00454">
    <property type="entry name" value="PI3_PI4_kinase"/>
    <property type="match status" value="1"/>
</dbReference>
<dbReference type="InterPro" id="IPR015433">
    <property type="entry name" value="PI3/4_kinase"/>
</dbReference>
<evidence type="ECO:0000259" key="5">
    <source>
        <dbReference type="PROSITE" id="PS50290"/>
    </source>
</evidence>
<dbReference type="PANTHER" id="PTHR10048:SF22">
    <property type="entry name" value="PHOSPHATIDYLINOSITOL 4-KINASE BETA"/>
    <property type="match status" value="1"/>
</dbReference>
<keyword evidence="3" id="KW-0808">Transferase</keyword>
<name>A0A8S1PPX4_PARPR</name>
<evidence type="ECO:0000256" key="4">
    <source>
        <dbReference type="ARBA" id="ARBA00022777"/>
    </source>
</evidence>
<dbReference type="GO" id="GO:0004430">
    <property type="term" value="F:1-phosphatidylinositol 4-kinase activity"/>
    <property type="evidence" value="ECO:0007669"/>
    <property type="project" value="UniProtKB-EC"/>
</dbReference>
<keyword evidence="7" id="KW-1185">Reference proteome</keyword>
<protein>
    <recommendedName>
        <fullName evidence="2">1-phosphatidylinositol 4-kinase</fullName>
        <ecNumber evidence="2">2.7.1.67</ecNumber>
    </recommendedName>
</protein>
<dbReference type="SMART" id="SM00146">
    <property type="entry name" value="PI3Kc"/>
    <property type="match status" value="1"/>
</dbReference>
<feature type="domain" description="PI3K/PI4K catalytic" evidence="5">
    <location>
        <begin position="332"/>
        <end position="596"/>
    </location>
</feature>
<gene>
    <name evidence="6" type="ORF">PPRIM_AZ9-3.1.T1270087</name>
</gene>
<dbReference type="GO" id="GO:0016020">
    <property type="term" value="C:membrane"/>
    <property type="evidence" value="ECO:0007669"/>
    <property type="project" value="TreeGrafter"/>
</dbReference>
<dbReference type="OMA" id="YGNLDSF"/>
<dbReference type="FunFam" id="1.10.1070.11:FF:000016">
    <property type="entry name" value="PIK1p Phosphatidylinositol 4-kinase"/>
    <property type="match status" value="1"/>
</dbReference>
<sequence length="612" mass="72632">MLVTTFNRRMNQLLYSLQDKQEHIIQQNILDLYNYILDPEFNQYLFQLCYLFYVTEDKMLKELLYNYALTNNANYYRLQWTLMALNENSNYENVKNGFSTFINVILLKFMLNQQLKEEYVLELGTQIGNNQKSINNIDQMMKNCIKSYREIQDKIIFNLIEKSLRLKKIDIENQKDHMSRFLSQINKMIANLRIQEQPEFRGLTIPFNYGNLDSFLIVNLLEDEFTCFNTAKRVPYKIIIETVNPSELLLIQSVNQLCQENQSELIPFYDIEKEMKTISQIKIYQQYNIEELKKLAFKKIDLQNLSHIQNLTKIKEKDIYVSKSQNKSIWGEDWNITKQKIKQNSQYGNLKSHDVRQIIIKGGDDLRNELLIMQMMKKINEIFKQKQLKLFLRPYDIILTSANSGILEFIPNTVSIDKIKRDNPNLSLRQFYLKNFENFSDAQKNFAESLAGYSLICYLFQLKDRHNGNILIDNEGHIIHIDFGFVLTLTPGNIGFESAPFKLINEYEELLNGKDSDIFTYYQVLIFSGLTILQEHVSELLTFVKLMNFSTRNNLLACLENFNMIEFKKRFHENVNQKNLYAIVENLVKKSSNSWKTILYDYFQYQTNTIYY</sequence>
<proteinExistence type="predicted"/>
<dbReference type="EC" id="2.7.1.67" evidence="2"/>
<dbReference type="PANTHER" id="PTHR10048">
    <property type="entry name" value="PHOSPHATIDYLINOSITOL KINASE"/>
    <property type="match status" value="1"/>
</dbReference>
<evidence type="ECO:0000256" key="1">
    <source>
        <dbReference type="ARBA" id="ARBA00001686"/>
    </source>
</evidence>
<accession>A0A8S1PPX4</accession>
<reference evidence="6" key="1">
    <citation type="submission" date="2021-01" db="EMBL/GenBank/DDBJ databases">
        <authorList>
            <consortium name="Genoscope - CEA"/>
            <person name="William W."/>
        </authorList>
    </citation>
    <scope>NUCLEOTIDE SEQUENCE</scope>
</reference>
<evidence type="ECO:0000256" key="3">
    <source>
        <dbReference type="ARBA" id="ARBA00022679"/>
    </source>
</evidence>
<dbReference type="EMBL" id="CAJJDM010000130">
    <property type="protein sequence ID" value="CAD8105467.1"/>
    <property type="molecule type" value="Genomic_DNA"/>
</dbReference>